<proteinExistence type="predicted"/>
<keyword evidence="2" id="KW-1185">Reference proteome</keyword>
<comment type="caution">
    <text evidence="1">The sequence shown here is derived from an EMBL/GenBank/DDBJ whole genome shotgun (WGS) entry which is preliminary data.</text>
</comment>
<dbReference type="EMBL" id="JAWDGP010005211">
    <property type="protein sequence ID" value="KAK3758787.1"/>
    <property type="molecule type" value="Genomic_DNA"/>
</dbReference>
<evidence type="ECO:0000313" key="1">
    <source>
        <dbReference type="EMBL" id="KAK3758787.1"/>
    </source>
</evidence>
<dbReference type="Proteomes" id="UP001283361">
    <property type="component" value="Unassembled WGS sequence"/>
</dbReference>
<sequence>MAVEVLPTDAVEVTVEVTARPALGQEEGVSKHRKVTMDGRTSQCINQVCVNIGKFPWMEEHIIEIKLSVSKYMKVTMD</sequence>
<evidence type="ECO:0000313" key="2">
    <source>
        <dbReference type="Proteomes" id="UP001283361"/>
    </source>
</evidence>
<protein>
    <submittedName>
        <fullName evidence="1">Uncharacterized protein</fullName>
    </submittedName>
</protein>
<name>A0AAE0YYW6_9GAST</name>
<reference evidence="1" key="1">
    <citation type="journal article" date="2023" name="G3 (Bethesda)">
        <title>A reference genome for the long-term kleptoplast-retaining sea slug Elysia crispata morphotype clarki.</title>
        <authorList>
            <person name="Eastman K.E."/>
            <person name="Pendleton A.L."/>
            <person name="Shaikh M.A."/>
            <person name="Suttiyut T."/>
            <person name="Ogas R."/>
            <person name="Tomko P."/>
            <person name="Gavelis G."/>
            <person name="Widhalm J.R."/>
            <person name="Wisecaver J.H."/>
        </authorList>
    </citation>
    <scope>NUCLEOTIDE SEQUENCE</scope>
    <source>
        <strain evidence="1">ECLA1</strain>
    </source>
</reference>
<organism evidence="1 2">
    <name type="scientific">Elysia crispata</name>
    <name type="common">lettuce slug</name>
    <dbReference type="NCBI Taxonomy" id="231223"/>
    <lineage>
        <taxon>Eukaryota</taxon>
        <taxon>Metazoa</taxon>
        <taxon>Spiralia</taxon>
        <taxon>Lophotrochozoa</taxon>
        <taxon>Mollusca</taxon>
        <taxon>Gastropoda</taxon>
        <taxon>Heterobranchia</taxon>
        <taxon>Euthyneura</taxon>
        <taxon>Panpulmonata</taxon>
        <taxon>Sacoglossa</taxon>
        <taxon>Placobranchoidea</taxon>
        <taxon>Plakobranchidae</taxon>
        <taxon>Elysia</taxon>
    </lineage>
</organism>
<dbReference type="AlphaFoldDB" id="A0AAE0YYW6"/>
<accession>A0AAE0YYW6</accession>
<gene>
    <name evidence="1" type="ORF">RRG08_054763</name>
</gene>